<comment type="caution">
    <text evidence="3">The sequence shown here is derived from an EMBL/GenBank/DDBJ whole genome shotgun (WGS) entry which is preliminary data.</text>
</comment>
<sequence>MSRQVIRTAARVTLVAAIAAALGGCFVSKVDPQKPELPLPDALPQQAAQTSPLPNPWWTLFDDAKLNELIVEAMKHNPDAQIAAARVLEARSYLRIANADRLPTVNLEGNVTRTKQSELSLREQGLGENVPGFDTTQTGYTVQGTVAYELDLWGKYQRASESARAQLLNTEYGREATKLSLTGEVARTYYSLIAAAEQLARGRDTLKSREEASDLEKLRYESGESDEFTFKRAEADAAATRVSTRQLELQVVQLTNALGVLLGRSPKALVDEAISVQGISLPASVQLPAALPSSVLSQRPDVGAAEAALNASAADIGVARAQLFPSISITGAYGSASPELDSLFTGPAKIWSATGGILQPIFQGGRLRANVSRAKAVREQRKSEYARTVQQAFREVLDSLQGQALIAGVREANDQQVAALSRATELAELRYGQGDISYLELLDVRRGLYQAQIDLVAARRDALLNTIDLALAVGGGLGDQAEPLTARR</sequence>
<name>A0ABV8ST10_9GAMM</name>
<evidence type="ECO:0000313" key="3">
    <source>
        <dbReference type="EMBL" id="MFC4310753.1"/>
    </source>
</evidence>
<dbReference type="Gene3D" id="2.20.200.10">
    <property type="entry name" value="Outer membrane efflux proteins (OEP)"/>
    <property type="match status" value="1"/>
</dbReference>
<keyword evidence="4" id="KW-1185">Reference proteome</keyword>
<proteinExistence type="inferred from homology"/>
<reference evidence="4" key="1">
    <citation type="journal article" date="2019" name="Int. J. Syst. Evol. Microbiol.">
        <title>The Global Catalogue of Microorganisms (GCM) 10K type strain sequencing project: providing services to taxonomists for standard genome sequencing and annotation.</title>
        <authorList>
            <consortium name="The Broad Institute Genomics Platform"/>
            <consortium name="The Broad Institute Genome Sequencing Center for Infectious Disease"/>
            <person name="Wu L."/>
            <person name="Ma J."/>
        </authorList>
    </citation>
    <scope>NUCLEOTIDE SEQUENCE [LARGE SCALE GENOMIC DNA]</scope>
    <source>
        <strain evidence="4">CGMCC 1.10759</strain>
    </source>
</reference>
<dbReference type="PANTHER" id="PTHR30203:SF30">
    <property type="entry name" value="OUTER MEMBRANE PROTEIN-RELATED"/>
    <property type="match status" value="1"/>
</dbReference>
<dbReference type="PROSITE" id="PS51257">
    <property type="entry name" value="PROKAR_LIPOPROTEIN"/>
    <property type="match status" value="1"/>
</dbReference>
<evidence type="ECO:0000256" key="2">
    <source>
        <dbReference type="RuleBase" id="RU362097"/>
    </source>
</evidence>
<dbReference type="Gene3D" id="1.20.1600.10">
    <property type="entry name" value="Outer membrane efflux proteins (OEP)"/>
    <property type="match status" value="1"/>
</dbReference>
<dbReference type="NCBIfam" id="TIGR01845">
    <property type="entry name" value="outer_NodT"/>
    <property type="match status" value="1"/>
</dbReference>
<dbReference type="InterPro" id="IPR010131">
    <property type="entry name" value="MdtP/NodT-like"/>
</dbReference>
<keyword evidence="2" id="KW-0812">Transmembrane</keyword>
<comment type="similarity">
    <text evidence="1 2">Belongs to the outer membrane factor (OMF) (TC 1.B.17) family.</text>
</comment>
<accession>A0ABV8ST10</accession>
<evidence type="ECO:0000313" key="4">
    <source>
        <dbReference type="Proteomes" id="UP001595904"/>
    </source>
</evidence>
<keyword evidence="2" id="KW-1134">Transmembrane beta strand</keyword>
<keyword evidence="2" id="KW-0564">Palmitate</keyword>
<dbReference type="EMBL" id="JBHSDU010000003">
    <property type="protein sequence ID" value="MFC4310753.1"/>
    <property type="molecule type" value="Genomic_DNA"/>
</dbReference>
<keyword evidence="2" id="KW-0472">Membrane</keyword>
<evidence type="ECO:0000256" key="1">
    <source>
        <dbReference type="ARBA" id="ARBA00007613"/>
    </source>
</evidence>
<dbReference type="InterPro" id="IPR003423">
    <property type="entry name" value="OMP_efflux"/>
</dbReference>
<gene>
    <name evidence="3" type="ORF">ACFPN2_16790</name>
</gene>
<dbReference type="SUPFAM" id="SSF56954">
    <property type="entry name" value="Outer membrane efflux proteins (OEP)"/>
    <property type="match status" value="1"/>
</dbReference>
<dbReference type="Proteomes" id="UP001595904">
    <property type="component" value="Unassembled WGS sequence"/>
</dbReference>
<organism evidence="3 4">
    <name type="scientific">Steroidobacter flavus</name>
    <dbReference type="NCBI Taxonomy" id="1842136"/>
    <lineage>
        <taxon>Bacteria</taxon>
        <taxon>Pseudomonadati</taxon>
        <taxon>Pseudomonadota</taxon>
        <taxon>Gammaproteobacteria</taxon>
        <taxon>Steroidobacterales</taxon>
        <taxon>Steroidobacteraceae</taxon>
        <taxon>Steroidobacter</taxon>
    </lineage>
</organism>
<dbReference type="PANTHER" id="PTHR30203">
    <property type="entry name" value="OUTER MEMBRANE CATION EFFLUX PROTEIN"/>
    <property type="match status" value="1"/>
</dbReference>
<keyword evidence="2" id="KW-0449">Lipoprotein</keyword>
<dbReference type="RefSeq" id="WP_380598510.1">
    <property type="nucleotide sequence ID" value="NZ_JBHSDU010000003.1"/>
</dbReference>
<dbReference type="Pfam" id="PF02321">
    <property type="entry name" value="OEP"/>
    <property type="match status" value="2"/>
</dbReference>
<protein>
    <submittedName>
        <fullName evidence="3">Efflux transporter outer membrane subunit</fullName>
    </submittedName>
</protein>
<comment type="subcellular location">
    <subcellularLocation>
        <location evidence="2">Cell outer membrane</location>
        <topology evidence="2">Lipid-anchor</topology>
    </subcellularLocation>
</comment>